<reference evidence="7" key="1">
    <citation type="submission" date="2020-11" db="EMBL/GenBank/DDBJ databases">
        <title>Nocardioides sp. nov., isolated from Soil of Cynanchum wilfordii Hemsley rhizosphere.</title>
        <authorList>
            <person name="Lee J.-S."/>
            <person name="Suh M.K."/>
            <person name="Kim J.-S."/>
        </authorList>
    </citation>
    <scope>NUCLEOTIDE SEQUENCE</scope>
    <source>
        <strain evidence="7">KCTC 19275</strain>
    </source>
</reference>
<dbReference type="PANTHER" id="PTHR24096">
    <property type="entry name" value="LONG-CHAIN-FATTY-ACID--COA LIGASE"/>
    <property type="match status" value="1"/>
</dbReference>
<dbReference type="InterPro" id="IPR020845">
    <property type="entry name" value="AMP-binding_CS"/>
</dbReference>
<protein>
    <submittedName>
        <fullName evidence="7">4-coumarate--CoA ligase family protein</fullName>
    </submittedName>
</protein>
<dbReference type="PROSITE" id="PS00455">
    <property type="entry name" value="AMP_BINDING"/>
    <property type="match status" value="1"/>
</dbReference>
<dbReference type="Gene3D" id="3.40.50.12780">
    <property type="entry name" value="N-terminal domain of ligase-like"/>
    <property type="match status" value="1"/>
</dbReference>
<comment type="caution">
    <text evidence="7">The sequence shown here is derived from an EMBL/GenBank/DDBJ whole genome shotgun (WGS) entry which is preliminary data.</text>
</comment>
<name>A0A930YCJ3_9ACTN</name>
<evidence type="ECO:0000313" key="7">
    <source>
        <dbReference type="EMBL" id="MBF4761727.1"/>
    </source>
</evidence>
<dbReference type="RefSeq" id="WP_194704922.1">
    <property type="nucleotide sequence ID" value="NZ_JADKPN010000001.1"/>
</dbReference>
<keyword evidence="8" id="KW-1185">Reference proteome</keyword>
<evidence type="ECO:0000256" key="3">
    <source>
        <dbReference type="ARBA" id="ARBA00022741"/>
    </source>
</evidence>
<dbReference type="SUPFAM" id="SSF56801">
    <property type="entry name" value="Acetyl-CoA synthetase-like"/>
    <property type="match status" value="1"/>
</dbReference>
<organism evidence="7 8">
    <name type="scientific">Nocardioides islandensis</name>
    <dbReference type="NCBI Taxonomy" id="433663"/>
    <lineage>
        <taxon>Bacteria</taxon>
        <taxon>Bacillati</taxon>
        <taxon>Actinomycetota</taxon>
        <taxon>Actinomycetes</taxon>
        <taxon>Propionibacteriales</taxon>
        <taxon>Nocardioidaceae</taxon>
        <taxon>Nocardioides</taxon>
    </lineage>
</organism>
<dbReference type="AlphaFoldDB" id="A0A930YCJ3"/>
<dbReference type="GO" id="GO:0016405">
    <property type="term" value="F:CoA-ligase activity"/>
    <property type="evidence" value="ECO:0007669"/>
    <property type="project" value="TreeGrafter"/>
</dbReference>
<evidence type="ECO:0000256" key="4">
    <source>
        <dbReference type="ARBA" id="ARBA00022840"/>
    </source>
</evidence>
<dbReference type="InterPro" id="IPR025110">
    <property type="entry name" value="AMP-bd_C"/>
</dbReference>
<proteinExistence type="inferred from homology"/>
<evidence type="ECO:0000259" key="5">
    <source>
        <dbReference type="Pfam" id="PF00501"/>
    </source>
</evidence>
<evidence type="ECO:0000256" key="2">
    <source>
        <dbReference type="ARBA" id="ARBA00022598"/>
    </source>
</evidence>
<keyword evidence="4" id="KW-0067">ATP-binding</keyword>
<dbReference type="Gene3D" id="3.30.300.30">
    <property type="match status" value="1"/>
</dbReference>
<evidence type="ECO:0000313" key="8">
    <source>
        <dbReference type="Proteomes" id="UP000640489"/>
    </source>
</evidence>
<dbReference type="Pfam" id="PF13193">
    <property type="entry name" value="AMP-binding_C"/>
    <property type="match status" value="1"/>
</dbReference>
<gene>
    <name evidence="7" type="ORF">ISU07_01190</name>
</gene>
<evidence type="ECO:0000259" key="6">
    <source>
        <dbReference type="Pfam" id="PF13193"/>
    </source>
</evidence>
<dbReference type="EMBL" id="JADKPN010000001">
    <property type="protein sequence ID" value="MBF4761727.1"/>
    <property type="molecule type" value="Genomic_DNA"/>
</dbReference>
<keyword evidence="3" id="KW-0547">Nucleotide-binding</keyword>
<dbReference type="FunFam" id="3.30.300.30:FF:000007">
    <property type="entry name" value="4-coumarate--CoA ligase 2"/>
    <property type="match status" value="1"/>
</dbReference>
<accession>A0A930YCJ3</accession>
<dbReference type="PANTHER" id="PTHR24096:SF149">
    <property type="entry name" value="AMP-BINDING DOMAIN-CONTAINING PROTEIN-RELATED"/>
    <property type="match status" value="1"/>
</dbReference>
<feature type="domain" description="AMP-binding enzyme C-terminal" evidence="6">
    <location>
        <begin position="429"/>
        <end position="504"/>
    </location>
</feature>
<comment type="similarity">
    <text evidence="1">Belongs to the ATP-dependent AMP-binding enzyme family.</text>
</comment>
<dbReference type="InterPro" id="IPR045851">
    <property type="entry name" value="AMP-bd_C_sf"/>
</dbReference>
<dbReference type="CDD" id="cd05904">
    <property type="entry name" value="4CL"/>
    <property type="match status" value="1"/>
</dbReference>
<dbReference type="GO" id="GO:0005524">
    <property type="term" value="F:ATP binding"/>
    <property type="evidence" value="ECO:0007669"/>
    <property type="project" value="UniProtKB-KW"/>
</dbReference>
<feature type="domain" description="AMP-dependent synthetase/ligase" evidence="5">
    <location>
        <begin position="24"/>
        <end position="378"/>
    </location>
</feature>
<dbReference type="Proteomes" id="UP000640489">
    <property type="component" value="Unassembled WGS sequence"/>
</dbReference>
<dbReference type="InterPro" id="IPR042099">
    <property type="entry name" value="ANL_N_sf"/>
</dbReference>
<sequence length="516" mass="54811">MIHASPLPDVEIPDELLVDFVLARADELGDKPALVDGPSGRTLTYGALLAAVRSLAGGLVARGFEPGQTLAVLAPNLPEYAVVFHGVAYAGGVVTTINPTYTAHEIHHQLVDADARLLVTVAPFLEAARTAAEGTSVEEIFVIGEADGATPLTALMGEPLADQVPRDVHATVALPYSSGTTGVSKGVMLSHRNLVANVAQVLGPADLREDETLIAVLPFFHIYGMQVLMNCGLRTGATIVTMPRFDLEQFLSIHQEYGVTRSFVAPPIVVAMAKHPLVDSYDLSKLEQVFSGAAPLSAELALEAGKRLGCEVVQGYGMTEMSPVSHLTPVGQFKPGSVGVTAPNTEMRIVDPLSGEDLGLDADGEIWVRGPQVMLGYLNNAQATASTLDADGWLHTGDIGHVDEDGHVFVVDRLKELIKYKGFQVPPAELEAVLLTHPDVADAAVVGLPDEEAGEIPVAYVVRRAGSEATAEQIMEFVAGQVAHYKQVRRLEFIDAVPKSASGKILRRELRARAAG</sequence>
<dbReference type="FunFam" id="3.40.50.12780:FF:000003">
    <property type="entry name" value="Long-chain-fatty-acid--CoA ligase FadD"/>
    <property type="match status" value="1"/>
</dbReference>
<dbReference type="InterPro" id="IPR000873">
    <property type="entry name" value="AMP-dep_synth/lig_dom"/>
</dbReference>
<dbReference type="Pfam" id="PF00501">
    <property type="entry name" value="AMP-binding"/>
    <property type="match status" value="1"/>
</dbReference>
<evidence type="ECO:0000256" key="1">
    <source>
        <dbReference type="ARBA" id="ARBA00006432"/>
    </source>
</evidence>
<keyword evidence="2 7" id="KW-0436">Ligase</keyword>